<dbReference type="FunFam" id="3.10.20.90:FF:000203">
    <property type="entry name" value="FERM and PDZ domain containing 1"/>
    <property type="match status" value="1"/>
</dbReference>
<feature type="compositionally biased region" description="Polar residues" evidence="1">
    <location>
        <begin position="1281"/>
        <end position="1295"/>
    </location>
</feature>
<dbReference type="Gene3D" id="3.10.20.90">
    <property type="entry name" value="Phosphatidylinositol 3-kinase Catalytic Subunit, Chain A, domain 1"/>
    <property type="match status" value="1"/>
</dbReference>
<keyword evidence="5" id="KW-1185">Reference proteome</keyword>
<accession>A0A7K8ML74</accession>
<feature type="compositionally biased region" description="Low complexity" evidence="1">
    <location>
        <begin position="574"/>
        <end position="594"/>
    </location>
</feature>
<dbReference type="CDD" id="cd17168">
    <property type="entry name" value="FERM_F1_FRMPD1"/>
    <property type="match status" value="1"/>
</dbReference>
<sequence>MGDLETSLIHTRKTCRIEQMVAKWLHRSRDSAPRGSVPVMDSAGDSAGQPPSRVKVTVTVYKDLVLQHYGFEICPGLPLTIASVTAGSTAEGKLQPGDQLLMINATAVDDVSVERAAGIIRDAGDELLLTVLRCTSGGPKSSFLTAEKRARLKTNPVKVRFAEEVLLNGHSQGSSLLFMPNVLKVYLENGQTKAFRFERSTTVKDIVLTLQEKLSIRSIAHFALVLEEQYNLAKIHLLHEEELIAQVVQKRDSHDYRCLFRVCFVPKDPLELLQKDPVAFEYLYLQSCSDVLQERFAVEMKCSVALRLAALHIQERIYACAQPQKVSLKYIERDWGIENFISPTLLRNMRGKDIKKAISYHLKRNQVLLDPRQKHTLTAAQVRLSYLQILGELKMYSGKIFNATLMQQDRESYVALLVGAKHGVSQIINSKLNIITSLAEFSSISRVELSEESERVSTVKIYLQDLKLLTLLLESNSAKDLVCLIVGYYRLFVDANVSIFTWGEKKQQLHRVSAEEGYESRACSDSEDSSDLDSSSECRTDTPAACGGEEGQREPCSPGGSSAEPRAGGGAPRPGGDSATDSTSEASDSANTESRGVKTSGSSDSMDALEEDELEACSSSRPELFHLYAPTVREMSSADRSFVPVRAAAGDFFCFLPVPPAERPGPGDSPSERGAAATALDAGLAALGTAGYHSPCGSASPAGSAHGSAAGPGLAAGGELVLKPPPGFGDSSSEEEFYDAADRLSPPETLAGKLTPQSSSCIPKRLRCYSLGETPSMREKHGQEKELTYTKSLRKRRSFLKTDYTSQVSFPAALPGSPQRCCSWPPTQPSAEDTGKDTEMGLPVATQAQRDTAGTEPCSDLTDLEPDTAETKSVREWMVSSISDAHRPGDQCGEEDSGLQPSHPPLLSLGEAEPLPRGQSGAARESSPVETDPVCLSEESRVPTGGWHTQGAQEEGGEVVASVVPSSWHPEGTCPPDKPPLLPPAPGPSTAPPREPAQDQGPLPESVEPSPAPCQGSRAHGQSCSHASSSSSSSGAVSRARSAQVVSGGILRKVHQGHGGFPEATQLLADCGSASGVLTRLSWLSFGVRTDPASPGPLHGRVDDPLEPLACPRTGGCVGASAVGREKPTAPVRAGSGKEMVSSSGPGEGQPTSDAGDVAQPEPQPAQPSPPREQAAGLGKGSCLAPSAGLSISSVPAPLGKGAGDQGAAKHSFLCLSPEEGEQTPSPPVPAGPLGCSPEPRGLDSCGCRLPYISCFPQPHNQGERDTSPPQFPGPLTTPPSGSCSLPRTPGSSFPVSVAGDGAGQDPHIRVLGQLKDQASMSPADFSRFLAYTAELQEVVGKLCGNQATHLHDQCAEQGAESKGALGWASQDLLSSCQALLSTEQPLTEVQRALRATFDCLVHLAVTCFQVTHCWRCRQRQQELGAALGDVVGTYQQLVQALHQQLHGQVCPELGTKLLARQHTALSAAIFCLLQQFRASPW</sequence>
<dbReference type="InterPro" id="IPR019749">
    <property type="entry name" value="Band_41_domain"/>
</dbReference>
<dbReference type="SUPFAM" id="SSF50156">
    <property type="entry name" value="PDZ domain-like"/>
    <property type="match status" value="1"/>
</dbReference>
<dbReference type="SUPFAM" id="SSF54236">
    <property type="entry name" value="Ubiquitin-like"/>
    <property type="match status" value="1"/>
</dbReference>
<dbReference type="InterPro" id="IPR001478">
    <property type="entry name" value="PDZ"/>
</dbReference>
<dbReference type="Gene3D" id="2.30.42.10">
    <property type="match status" value="1"/>
</dbReference>
<dbReference type="FunFam" id="2.30.29.30:FF:000066">
    <property type="entry name" value="FERM and PDZ domain-containing protein 4"/>
    <property type="match status" value="1"/>
</dbReference>
<dbReference type="PROSITE" id="PS50057">
    <property type="entry name" value="FERM_3"/>
    <property type="match status" value="1"/>
</dbReference>
<dbReference type="FunFam" id="1.20.80.10:FF:000009">
    <property type="entry name" value="FERM and PDZ domain containing 4"/>
    <property type="match status" value="1"/>
</dbReference>
<protein>
    <submittedName>
        <fullName evidence="4">FRPD1 protein</fullName>
    </submittedName>
</protein>
<dbReference type="Pfam" id="PF00373">
    <property type="entry name" value="FERM_M"/>
    <property type="match status" value="1"/>
</dbReference>
<dbReference type="SUPFAM" id="SSF50729">
    <property type="entry name" value="PH domain-like"/>
    <property type="match status" value="1"/>
</dbReference>
<feature type="compositionally biased region" description="Low complexity" evidence="1">
    <location>
        <begin position="1019"/>
        <end position="1046"/>
    </location>
</feature>
<dbReference type="InterPro" id="IPR011993">
    <property type="entry name" value="PH-like_dom_sf"/>
</dbReference>
<feature type="compositionally biased region" description="Pro residues" evidence="1">
    <location>
        <begin position="1162"/>
        <end position="1171"/>
    </location>
</feature>
<evidence type="ECO:0000313" key="4">
    <source>
        <dbReference type="EMBL" id="NXE42012.1"/>
    </source>
</evidence>
<dbReference type="InterPro" id="IPR000299">
    <property type="entry name" value="FERM_domain"/>
</dbReference>
<name>A0A7K8ML74_9CORV</name>
<evidence type="ECO:0000313" key="5">
    <source>
        <dbReference type="Proteomes" id="UP000547721"/>
    </source>
</evidence>
<dbReference type="GO" id="GO:0005938">
    <property type="term" value="C:cell cortex"/>
    <property type="evidence" value="ECO:0007669"/>
    <property type="project" value="TreeGrafter"/>
</dbReference>
<feature type="non-terminal residue" evidence="4">
    <location>
        <position position="1482"/>
    </location>
</feature>
<evidence type="ECO:0000256" key="1">
    <source>
        <dbReference type="SAM" id="MobiDB-lite"/>
    </source>
</evidence>
<evidence type="ECO:0000259" key="2">
    <source>
        <dbReference type="PROSITE" id="PS50057"/>
    </source>
</evidence>
<dbReference type="InterPro" id="IPR014352">
    <property type="entry name" value="FERM/acyl-CoA-bd_prot_sf"/>
</dbReference>
<dbReference type="Gene3D" id="2.30.29.30">
    <property type="entry name" value="Pleckstrin-homology domain (PH domain)/Phosphotyrosine-binding domain (PTB)"/>
    <property type="match status" value="1"/>
</dbReference>
<comment type="caution">
    <text evidence="4">The sequence shown here is derived from an EMBL/GenBank/DDBJ whole genome shotgun (WGS) entry which is preliminary data.</text>
</comment>
<dbReference type="InterPro" id="IPR029071">
    <property type="entry name" value="Ubiquitin-like_domsf"/>
</dbReference>
<dbReference type="Gene3D" id="1.20.80.10">
    <property type="match status" value="1"/>
</dbReference>
<feature type="region of interest" description="Disordered" evidence="1">
    <location>
        <begin position="1259"/>
        <end position="1302"/>
    </location>
</feature>
<gene>
    <name evidence="4" type="primary">Frmpd1</name>
    <name evidence="4" type="ORF">PTILEU_R04235</name>
</gene>
<feature type="domain" description="PDZ" evidence="3">
    <location>
        <begin position="57"/>
        <end position="135"/>
    </location>
</feature>
<feature type="region of interest" description="Disordered" evidence="1">
    <location>
        <begin position="517"/>
        <end position="617"/>
    </location>
</feature>
<feature type="compositionally biased region" description="Polar residues" evidence="1">
    <location>
        <begin position="1141"/>
        <end position="1153"/>
    </location>
</feature>
<dbReference type="InterPro" id="IPR019748">
    <property type="entry name" value="FERM_central"/>
</dbReference>
<dbReference type="InterPro" id="IPR036034">
    <property type="entry name" value="PDZ_sf"/>
</dbReference>
<dbReference type="InterPro" id="IPR035963">
    <property type="entry name" value="FERM_2"/>
</dbReference>
<dbReference type="Pfam" id="PF00595">
    <property type="entry name" value="PDZ"/>
    <property type="match status" value="1"/>
</dbReference>
<reference evidence="4 5" key="1">
    <citation type="submission" date="2019-09" db="EMBL/GenBank/DDBJ databases">
        <title>Bird 10,000 Genomes (B10K) Project - Family phase.</title>
        <authorList>
            <person name="Zhang G."/>
        </authorList>
    </citation>
    <scope>NUCLEOTIDE SEQUENCE [LARGE SCALE GENOMIC DNA]</scope>
    <source>
        <strain evidence="4">B10K-CU-031-17</strain>
        <tissue evidence="4">Muscle</tissue>
    </source>
</reference>
<dbReference type="Pfam" id="PF21989">
    <property type="entry name" value="RA_2"/>
    <property type="match status" value="1"/>
</dbReference>
<feature type="region of interest" description="Disordered" evidence="1">
    <location>
        <begin position="716"/>
        <end position="739"/>
    </location>
</feature>
<organism evidence="4 5">
    <name type="scientific">Ptilorrhoa leucosticta</name>
    <dbReference type="NCBI Taxonomy" id="449384"/>
    <lineage>
        <taxon>Eukaryota</taxon>
        <taxon>Metazoa</taxon>
        <taxon>Chordata</taxon>
        <taxon>Craniata</taxon>
        <taxon>Vertebrata</taxon>
        <taxon>Euteleostomi</taxon>
        <taxon>Archelosauria</taxon>
        <taxon>Archosauria</taxon>
        <taxon>Dinosauria</taxon>
        <taxon>Saurischia</taxon>
        <taxon>Theropoda</taxon>
        <taxon>Coelurosauria</taxon>
        <taxon>Aves</taxon>
        <taxon>Neognathae</taxon>
        <taxon>Neoaves</taxon>
        <taxon>Telluraves</taxon>
        <taxon>Australaves</taxon>
        <taxon>Passeriformes</taxon>
        <taxon>Corvoidea</taxon>
        <taxon>Cinclosomatidae</taxon>
        <taxon>Ptilorrhoa</taxon>
    </lineage>
</organism>
<feature type="compositionally biased region" description="Pro residues" evidence="1">
    <location>
        <begin position="976"/>
        <end position="995"/>
    </location>
</feature>
<dbReference type="Proteomes" id="UP000547721">
    <property type="component" value="Unassembled WGS sequence"/>
</dbReference>
<feature type="region of interest" description="Disordered" evidence="1">
    <location>
        <begin position="810"/>
        <end position="1046"/>
    </location>
</feature>
<dbReference type="SMART" id="SM00228">
    <property type="entry name" value="PDZ"/>
    <property type="match status" value="1"/>
</dbReference>
<dbReference type="PANTHER" id="PTHR46221:SF2">
    <property type="entry name" value="FERM AND PDZ DOMAIN-CONTAINING PROTEIN 1"/>
    <property type="match status" value="1"/>
</dbReference>
<dbReference type="SUPFAM" id="SSF47031">
    <property type="entry name" value="Second domain of FERM"/>
    <property type="match status" value="1"/>
</dbReference>
<proteinExistence type="predicted"/>
<dbReference type="PROSITE" id="PS50106">
    <property type="entry name" value="PDZ"/>
    <property type="match status" value="1"/>
</dbReference>
<evidence type="ECO:0000259" key="3">
    <source>
        <dbReference type="PROSITE" id="PS50106"/>
    </source>
</evidence>
<dbReference type="SMART" id="SM00295">
    <property type="entry name" value="B41"/>
    <property type="match status" value="1"/>
</dbReference>
<dbReference type="GO" id="GO:0005886">
    <property type="term" value="C:plasma membrane"/>
    <property type="evidence" value="ECO:0007669"/>
    <property type="project" value="TreeGrafter"/>
</dbReference>
<feature type="region of interest" description="Disordered" evidence="1">
    <location>
        <begin position="29"/>
        <end position="51"/>
    </location>
</feature>
<dbReference type="PANTHER" id="PTHR46221">
    <property type="entry name" value="FERM AND PDZ DOMAIN-CONTAINING PROTEIN FAMILY MEMBER"/>
    <property type="match status" value="1"/>
</dbReference>
<feature type="compositionally biased region" description="Low complexity" evidence="1">
    <location>
        <begin position="557"/>
        <end position="566"/>
    </location>
</feature>
<feature type="domain" description="FERM" evidence="2">
    <location>
        <begin position="181"/>
        <end position="496"/>
    </location>
</feature>
<feature type="non-terminal residue" evidence="4">
    <location>
        <position position="1"/>
    </location>
</feature>
<feature type="region of interest" description="Disordered" evidence="1">
    <location>
        <begin position="1117"/>
        <end position="1182"/>
    </location>
</feature>
<dbReference type="CDD" id="cd14473">
    <property type="entry name" value="FERM_B-lobe"/>
    <property type="match status" value="1"/>
</dbReference>
<dbReference type="EMBL" id="VWYY01001377">
    <property type="protein sequence ID" value="NXE42012.1"/>
    <property type="molecule type" value="Genomic_DNA"/>
</dbReference>